<evidence type="ECO:0000313" key="2">
    <source>
        <dbReference type="Proteomes" id="UP000309038"/>
    </source>
</evidence>
<reference evidence="1 2" key="1">
    <citation type="submission" date="2019-02" db="EMBL/GenBank/DDBJ databases">
        <title>Genome sequencing of the rare red list fungi Phlebia centrifuga.</title>
        <authorList>
            <person name="Buettner E."/>
            <person name="Kellner H."/>
        </authorList>
    </citation>
    <scope>NUCLEOTIDE SEQUENCE [LARGE SCALE GENOMIC DNA]</scope>
    <source>
        <strain evidence="1 2">DSM 108282</strain>
    </source>
</reference>
<keyword evidence="2" id="KW-1185">Reference proteome</keyword>
<proteinExistence type="predicted"/>
<organism evidence="1 2">
    <name type="scientific">Hermanssonia centrifuga</name>
    <dbReference type="NCBI Taxonomy" id="98765"/>
    <lineage>
        <taxon>Eukaryota</taxon>
        <taxon>Fungi</taxon>
        <taxon>Dikarya</taxon>
        <taxon>Basidiomycota</taxon>
        <taxon>Agaricomycotina</taxon>
        <taxon>Agaricomycetes</taxon>
        <taxon>Polyporales</taxon>
        <taxon>Meruliaceae</taxon>
        <taxon>Hermanssonia</taxon>
    </lineage>
</organism>
<dbReference type="AlphaFoldDB" id="A0A4S4KFX6"/>
<sequence length="116" mass="12759">MRSAKGNVPQSIKDSLAEWYSGAADLHRFAAPIARRLEATEMSVYDKTEEPGKKEAKMVFEIDVTEGEGCRLKIVNTTMALGGRVMTARAEIYDITHNRLVASGVHIKMPPSAPKL</sequence>
<dbReference type="Proteomes" id="UP000309038">
    <property type="component" value="Unassembled WGS sequence"/>
</dbReference>
<gene>
    <name evidence="1" type="ORF">EW026_g4925</name>
</gene>
<evidence type="ECO:0000313" key="1">
    <source>
        <dbReference type="EMBL" id="THG97003.1"/>
    </source>
</evidence>
<dbReference type="EMBL" id="SGPJ01000196">
    <property type="protein sequence ID" value="THG97003.1"/>
    <property type="molecule type" value="Genomic_DNA"/>
</dbReference>
<protein>
    <recommendedName>
        <fullName evidence="3">Thioesterase domain-containing protein</fullName>
    </recommendedName>
</protein>
<name>A0A4S4KFX6_9APHY</name>
<comment type="caution">
    <text evidence="1">The sequence shown here is derived from an EMBL/GenBank/DDBJ whole genome shotgun (WGS) entry which is preliminary data.</text>
</comment>
<accession>A0A4S4KFX6</accession>
<evidence type="ECO:0008006" key="3">
    <source>
        <dbReference type="Google" id="ProtNLM"/>
    </source>
</evidence>